<sequence length="226" mass="23179">MTVAILSTLVVACGGGGSSSETLAPLPTTATTTPETTLAPIATSVAPESTTTSSTSSTLATIEPAEQLVLREDGLGDVLFGVDADQMITYVTQLLGKPDSDSGYIGPVSEFGSCSGTQVRGVRWGDLLLMFGDESEVAQGRVHFYSWTYGPVQGIAPVPMGPVTDGDITLGSTVAEILKVYPTAEIFNDDVLGMGFEINRTLTGTLSNDSANGVVVSMTGGVACAT</sequence>
<organism evidence="6">
    <name type="scientific">freshwater metagenome</name>
    <dbReference type="NCBI Taxonomy" id="449393"/>
    <lineage>
        <taxon>unclassified sequences</taxon>
        <taxon>metagenomes</taxon>
        <taxon>ecological metagenomes</taxon>
    </lineage>
</organism>
<evidence type="ECO:0000313" key="4">
    <source>
        <dbReference type="EMBL" id="CAB4876359.1"/>
    </source>
</evidence>
<reference evidence="6" key="1">
    <citation type="submission" date="2020-05" db="EMBL/GenBank/DDBJ databases">
        <authorList>
            <person name="Chiriac C."/>
            <person name="Salcher M."/>
            <person name="Ghai R."/>
            <person name="Kavagutti S V."/>
        </authorList>
    </citation>
    <scope>NUCLEOTIDE SEQUENCE</scope>
</reference>
<evidence type="ECO:0000313" key="6">
    <source>
        <dbReference type="EMBL" id="CAB5030755.1"/>
    </source>
</evidence>
<dbReference type="EMBL" id="CAFBPS010000065">
    <property type="protein sequence ID" value="CAB5030755.1"/>
    <property type="molecule type" value="Genomic_DNA"/>
</dbReference>
<proteinExistence type="predicted"/>
<gene>
    <name evidence="2" type="ORF">UFOPK2658_01271</name>
    <name evidence="3" type="ORF">UFOPK2880_01006</name>
    <name evidence="4" type="ORF">UFOPK3304_01293</name>
    <name evidence="5" type="ORF">UFOPK3494_01054</name>
    <name evidence="6" type="ORF">UFOPK4134_00951</name>
</gene>
<dbReference type="EMBL" id="CAFBLJ010000073">
    <property type="protein sequence ID" value="CAB4876359.1"/>
    <property type="molecule type" value="Genomic_DNA"/>
</dbReference>
<name>A0A6J7RPJ2_9ZZZZ</name>
<evidence type="ECO:0000313" key="5">
    <source>
        <dbReference type="EMBL" id="CAB4903276.1"/>
    </source>
</evidence>
<evidence type="ECO:0000313" key="3">
    <source>
        <dbReference type="EMBL" id="CAB4774305.1"/>
    </source>
</evidence>
<accession>A0A6J7RPJ2</accession>
<dbReference type="EMBL" id="CAEZYH010000059">
    <property type="protein sequence ID" value="CAB4724086.1"/>
    <property type="molecule type" value="Genomic_DNA"/>
</dbReference>
<dbReference type="EMBL" id="CAEZZP010000058">
    <property type="protein sequence ID" value="CAB4774305.1"/>
    <property type="molecule type" value="Genomic_DNA"/>
</dbReference>
<dbReference type="EMBL" id="CAFBMF010000065">
    <property type="protein sequence ID" value="CAB4903276.1"/>
    <property type="molecule type" value="Genomic_DNA"/>
</dbReference>
<protein>
    <submittedName>
        <fullName evidence="6">Unannotated protein</fullName>
    </submittedName>
</protein>
<evidence type="ECO:0000256" key="1">
    <source>
        <dbReference type="SAM" id="MobiDB-lite"/>
    </source>
</evidence>
<feature type="region of interest" description="Disordered" evidence="1">
    <location>
        <begin position="16"/>
        <end position="59"/>
    </location>
</feature>
<dbReference type="AlphaFoldDB" id="A0A6J7RPJ2"/>
<evidence type="ECO:0000313" key="2">
    <source>
        <dbReference type="EMBL" id="CAB4724086.1"/>
    </source>
</evidence>
<feature type="compositionally biased region" description="Low complexity" evidence="1">
    <location>
        <begin position="22"/>
        <end position="58"/>
    </location>
</feature>